<geneLocation type="plasmid" evidence="3 4">
    <name>p_1</name>
</geneLocation>
<dbReference type="InterPro" id="IPR008490">
    <property type="entry name" value="Transposase_InsH_N"/>
</dbReference>
<evidence type="ECO:0000259" key="2">
    <source>
        <dbReference type="Pfam" id="PF05598"/>
    </source>
</evidence>
<protein>
    <submittedName>
        <fullName evidence="3">Transposase</fullName>
    </submittedName>
</protein>
<dbReference type="AlphaFoldDB" id="A0A7G6T6K0"/>
<gene>
    <name evidence="3" type="ORF">HB778_41180</name>
</gene>
<keyword evidence="3" id="KW-0614">Plasmid</keyword>
<feature type="domain" description="Transposase InsH N-terminal" evidence="2">
    <location>
        <begin position="16"/>
        <end position="110"/>
    </location>
</feature>
<dbReference type="Pfam" id="PF05598">
    <property type="entry name" value="DUF772"/>
    <property type="match status" value="1"/>
</dbReference>
<dbReference type="Proteomes" id="UP000515465">
    <property type="component" value="Plasmid p_1"/>
</dbReference>
<evidence type="ECO:0000256" key="1">
    <source>
        <dbReference type="SAM" id="MobiDB-lite"/>
    </source>
</evidence>
<dbReference type="PANTHER" id="PTHR35604:SF2">
    <property type="entry name" value="TRANSPOSASE INSH FOR INSERTION SEQUENCE ELEMENT IS5A-RELATED"/>
    <property type="match status" value="1"/>
</dbReference>
<organism evidence="3 4">
    <name type="scientific">Mesorhizobium huakuii</name>
    <dbReference type="NCBI Taxonomy" id="28104"/>
    <lineage>
        <taxon>Bacteria</taxon>
        <taxon>Pseudomonadati</taxon>
        <taxon>Pseudomonadota</taxon>
        <taxon>Alphaproteobacteria</taxon>
        <taxon>Hyphomicrobiales</taxon>
        <taxon>Phyllobacteriaceae</taxon>
        <taxon>Mesorhizobium</taxon>
    </lineage>
</organism>
<evidence type="ECO:0000313" key="4">
    <source>
        <dbReference type="Proteomes" id="UP000515465"/>
    </source>
</evidence>
<evidence type="ECO:0000313" key="3">
    <source>
        <dbReference type="EMBL" id="QND62382.1"/>
    </source>
</evidence>
<sequence length="274" mass="30724">MMGRLDLQEQLFYEFRLDEHVPAGHLLRRIDATLNLSFVHEHLASSYSHTGRPSIDPELMLRMLLIGYLYGIRSERRLCEDVHLNLAFRWFCKLGLNGAVPDHSTFSKNRYGRFRQGDLFRRLFEEIVGHCATAGLVSGTDTAVDASFIEADASWQKKLPGDANAIAWSDGGTISRPVHEYLAALDAALPQAPDEREPSTPKHLSPIDPQAGWSNKHGRGRFGYSTNYYIDTETSVILDVEASPARFAAEVNTTKTMVVRTRERLQGCSTLTSL</sequence>
<proteinExistence type="predicted"/>
<dbReference type="PANTHER" id="PTHR35604">
    <property type="entry name" value="TRANSPOSASE INSH FOR INSERTION SEQUENCE ELEMENT IS5A-RELATED"/>
    <property type="match status" value="1"/>
</dbReference>
<feature type="region of interest" description="Disordered" evidence="1">
    <location>
        <begin position="191"/>
        <end position="218"/>
    </location>
</feature>
<reference evidence="4" key="1">
    <citation type="journal article" date="2020" name="Mol. Plant Microbe">
        <title>Rhizobial microsymbionts of the narrowly endemic Oxytropis species growing in Kamchatka are characterized by significant genetic diversity and possess a set of genes that are associated with T3SS and T6SS secretion systems and can affect the development of symbiosis.</title>
        <authorList>
            <person name="Safronova V."/>
            <person name="Guro P."/>
            <person name="Sazanova A."/>
            <person name="Kuznetsova I."/>
            <person name="Belimov A."/>
            <person name="Yakubov V."/>
            <person name="Chirak E."/>
            <person name="Afonin A."/>
            <person name="Gogolev Y."/>
            <person name="Andronov E."/>
            <person name="Tikhonovich I."/>
        </authorList>
    </citation>
    <scope>NUCLEOTIDE SEQUENCE [LARGE SCALE GENOMIC DNA]</scope>
    <source>
        <strain evidence="4">583</strain>
        <plasmid evidence="4">p_1</plasmid>
    </source>
</reference>
<dbReference type="EMBL" id="CP050299">
    <property type="protein sequence ID" value="QND62382.1"/>
    <property type="molecule type" value="Genomic_DNA"/>
</dbReference>
<accession>A0A7G6T6K0</accession>
<name>A0A7G6T6K0_9HYPH</name>